<evidence type="ECO:0000313" key="2">
    <source>
        <dbReference type="Proteomes" id="UP000186917"/>
    </source>
</evidence>
<dbReference type="OrthoDB" id="670470at2"/>
<evidence type="ECO:0000313" key="1">
    <source>
        <dbReference type="EMBL" id="SIS77231.1"/>
    </source>
</evidence>
<dbReference type="KEGG" id="fln:FLA_5738"/>
<reference evidence="2" key="1">
    <citation type="submission" date="2017-01" db="EMBL/GenBank/DDBJ databases">
        <authorList>
            <person name="Varghese N."/>
            <person name="Submissions S."/>
        </authorList>
    </citation>
    <scope>NUCLEOTIDE SEQUENCE [LARGE SCALE GENOMIC DNA]</scope>
    <source>
        <strain evidence="2">DSM 21054</strain>
    </source>
</reference>
<dbReference type="EMBL" id="FTOR01000001">
    <property type="protein sequence ID" value="SIS77231.1"/>
    <property type="molecule type" value="Genomic_DNA"/>
</dbReference>
<dbReference type="RefSeq" id="WP_076376457.1">
    <property type="nucleotide sequence ID" value="NZ_AP017422.1"/>
</dbReference>
<dbReference type="Proteomes" id="UP000186917">
    <property type="component" value="Unassembled WGS sequence"/>
</dbReference>
<dbReference type="AlphaFoldDB" id="A0A173MPR7"/>
<accession>A0A173MPR7</accession>
<name>A0A173MPR7_9BACT</name>
<gene>
    <name evidence="1" type="ORF">SAMN05421788_1011122</name>
</gene>
<dbReference type="STRING" id="477680.SAMN05421788_1011122"/>
<dbReference type="PROSITE" id="PS51257">
    <property type="entry name" value="PROKAR_LIPOPROTEIN"/>
    <property type="match status" value="1"/>
</dbReference>
<organism evidence="1 2">
    <name type="scientific">Filimonas lacunae</name>
    <dbReference type="NCBI Taxonomy" id="477680"/>
    <lineage>
        <taxon>Bacteria</taxon>
        <taxon>Pseudomonadati</taxon>
        <taxon>Bacteroidota</taxon>
        <taxon>Chitinophagia</taxon>
        <taxon>Chitinophagales</taxon>
        <taxon>Chitinophagaceae</taxon>
        <taxon>Filimonas</taxon>
    </lineage>
</organism>
<keyword evidence="2" id="KW-1185">Reference proteome</keyword>
<proteinExistence type="predicted"/>
<protein>
    <submittedName>
        <fullName evidence="1">Uncharacterized protein</fullName>
    </submittedName>
</protein>
<sequence length="279" mass="31417">MQIITGKWRILPLLILLLTSCTKGGDTVLKPILEVKPYSISGFAVQPLDQYFDGVKVRTLHGSINASMEIAFMQEETLMELKNSTTGKVVYSQKFYRKDEEHKVPLFYYDGTTLKERYEYPAPQGAEYLANFFFDFPKEEGAADVVVVMVEYYWDETLPQGYGVAAATTIPIATNIQPGKWSDYITLPALPDFPPKSRPDGEFMPYICVKKTGSDLYFTHNDDTTATHLLNKADINSFPLELPQPGGSQGKVQSYYIGLQQFETGAMLTPKLDLVQMFP</sequence>